<dbReference type="PANTHER" id="PTHR47880">
    <property type="entry name" value="OS05G0353300 PROTEIN"/>
    <property type="match status" value="1"/>
</dbReference>
<dbReference type="Gene3D" id="1.25.40.10">
    <property type="entry name" value="Tetratricopeptide repeat domain"/>
    <property type="match status" value="1"/>
</dbReference>
<dbReference type="PROSITE" id="PS50158">
    <property type="entry name" value="ZF_CCHC"/>
    <property type="match status" value="1"/>
</dbReference>
<dbReference type="Gene3D" id="3.10.10.10">
    <property type="entry name" value="HIV Type 1 Reverse Transcriptase, subunit A, domain 1"/>
    <property type="match status" value="1"/>
</dbReference>
<proteinExistence type="predicted"/>
<dbReference type="SUPFAM" id="SSF56672">
    <property type="entry name" value="DNA/RNA polymerases"/>
    <property type="match status" value="1"/>
</dbReference>
<dbReference type="GO" id="GO:0004190">
    <property type="term" value="F:aspartic-type endopeptidase activity"/>
    <property type="evidence" value="ECO:0007669"/>
    <property type="project" value="UniProtKB-KW"/>
</dbReference>
<dbReference type="Gene3D" id="3.30.70.270">
    <property type="match status" value="2"/>
</dbReference>
<keyword evidence="4" id="KW-0479">Metal-binding</keyword>
<organism evidence="6 7">
    <name type="scientific">Dendrobium nobile</name>
    <name type="common">Orchid</name>
    <dbReference type="NCBI Taxonomy" id="94219"/>
    <lineage>
        <taxon>Eukaryota</taxon>
        <taxon>Viridiplantae</taxon>
        <taxon>Streptophyta</taxon>
        <taxon>Embryophyta</taxon>
        <taxon>Tracheophyta</taxon>
        <taxon>Spermatophyta</taxon>
        <taxon>Magnoliopsida</taxon>
        <taxon>Liliopsida</taxon>
        <taxon>Asparagales</taxon>
        <taxon>Orchidaceae</taxon>
        <taxon>Epidendroideae</taxon>
        <taxon>Malaxideae</taxon>
        <taxon>Dendrobiinae</taxon>
        <taxon>Dendrobium</taxon>
    </lineage>
</organism>
<dbReference type="SMART" id="SM00343">
    <property type="entry name" value="ZnF_C2HC"/>
    <property type="match status" value="1"/>
</dbReference>
<keyword evidence="4" id="KW-0863">Zinc-finger</keyword>
<dbReference type="AlphaFoldDB" id="A0A8T3BW60"/>
<evidence type="ECO:0000313" key="6">
    <source>
        <dbReference type="EMBL" id="KAI0519857.1"/>
    </source>
</evidence>
<keyword evidence="1" id="KW-0645">Protease</keyword>
<dbReference type="GO" id="GO:0008270">
    <property type="term" value="F:zinc ion binding"/>
    <property type="evidence" value="ECO:0007669"/>
    <property type="project" value="UniProtKB-KW"/>
</dbReference>
<dbReference type="EMBL" id="JAGYWB010000006">
    <property type="protein sequence ID" value="KAI0519857.1"/>
    <property type="molecule type" value="Genomic_DNA"/>
</dbReference>
<feature type="domain" description="CCHC-type" evidence="5">
    <location>
        <begin position="45"/>
        <end position="59"/>
    </location>
</feature>
<dbReference type="InterPro" id="IPR001878">
    <property type="entry name" value="Znf_CCHC"/>
</dbReference>
<dbReference type="SMR" id="A0A8T3BW60"/>
<comment type="caution">
    <text evidence="6">The sequence shown here is derived from an EMBL/GenBank/DDBJ whole genome shotgun (WGS) entry which is preliminary data.</text>
</comment>
<dbReference type="Pfam" id="PF17919">
    <property type="entry name" value="RT_RNaseH_2"/>
    <property type="match status" value="1"/>
</dbReference>
<evidence type="ECO:0000256" key="3">
    <source>
        <dbReference type="ARBA" id="ARBA00023125"/>
    </source>
</evidence>
<dbReference type="OrthoDB" id="9906564at2759"/>
<dbReference type="InterPro" id="IPR043502">
    <property type="entry name" value="DNA/RNA_pol_sf"/>
</dbReference>
<name>A0A8T3BW60_DENNO</name>
<protein>
    <recommendedName>
        <fullName evidence="5">CCHC-type domain-containing protein</fullName>
    </recommendedName>
</protein>
<keyword evidence="2" id="KW-0064">Aspartyl protease</keyword>
<dbReference type="GO" id="GO:0003677">
    <property type="term" value="F:DNA binding"/>
    <property type="evidence" value="ECO:0007669"/>
    <property type="project" value="UniProtKB-KW"/>
</dbReference>
<keyword evidence="7" id="KW-1185">Reference proteome</keyword>
<dbReference type="InterPro" id="IPR041577">
    <property type="entry name" value="RT_RNaseH_2"/>
</dbReference>
<dbReference type="InterPro" id="IPR043128">
    <property type="entry name" value="Rev_trsase/Diguanyl_cyclase"/>
</dbReference>
<dbReference type="PANTHER" id="PTHR47880:SF1">
    <property type="entry name" value="OS05G0353300 PROTEIN"/>
    <property type="match status" value="1"/>
</dbReference>
<accession>A0A8T3BW60</accession>
<evidence type="ECO:0000256" key="1">
    <source>
        <dbReference type="ARBA" id="ARBA00022670"/>
    </source>
</evidence>
<evidence type="ECO:0000256" key="4">
    <source>
        <dbReference type="PROSITE-ProRule" id="PRU00047"/>
    </source>
</evidence>
<dbReference type="InterPro" id="IPR011990">
    <property type="entry name" value="TPR-like_helical_dom_sf"/>
</dbReference>
<keyword evidence="3" id="KW-0238">DNA-binding</keyword>
<dbReference type="SUPFAM" id="SSF57756">
    <property type="entry name" value="Retrovirus zinc finger-like domains"/>
    <property type="match status" value="1"/>
</dbReference>
<keyword evidence="4" id="KW-0862">Zinc</keyword>
<reference evidence="6" key="1">
    <citation type="journal article" date="2022" name="Front. Genet.">
        <title>Chromosome-Scale Assembly of the Dendrobium nobile Genome Provides Insights Into the Molecular Mechanism of the Biosynthesis of the Medicinal Active Ingredient of Dendrobium.</title>
        <authorList>
            <person name="Xu Q."/>
            <person name="Niu S.-C."/>
            <person name="Li K.-L."/>
            <person name="Zheng P.-J."/>
            <person name="Zhang X.-J."/>
            <person name="Jia Y."/>
            <person name="Liu Y."/>
            <person name="Niu Y.-X."/>
            <person name="Yu L.-H."/>
            <person name="Chen D.-F."/>
            <person name="Zhang G.-Q."/>
        </authorList>
    </citation>
    <scope>NUCLEOTIDE SEQUENCE</scope>
    <source>
        <tissue evidence="6">Leaf</tissue>
    </source>
</reference>
<evidence type="ECO:0000259" key="5">
    <source>
        <dbReference type="PROSITE" id="PS50158"/>
    </source>
</evidence>
<dbReference type="InterPro" id="IPR036875">
    <property type="entry name" value="Znf_CCHC_sf"/>
</dbReference>
<sequence length="611" mass="68517">MFRTGLREDLRNELFARNVTTLENAYSPVLDLEESHAPRSSPRTKCFRCQGYGHIASQCSSPYKVSIVEEITEDDLESEVDQIHQVEEEGEYFEEDNDTTVLNCVQKLDTSPIYVVRCALSHPTPTDDWPRVTDATKSNLAKSKKGVNLGTAKVLITEIAQGAPLFALVGHEISTKSDESIPQEVQPILGQYADHATNFVPGASLPNLPHYRMNPTEHAELKKQVDELLQRGFIKESLSPCAVPALLTPKKDGTWRVDSRAINKITIKYRFPIPRLDVMLDMMTGVSANPEKVRAIVEWPIPQTIREVRSFHGLATFYRRFIRNFSTIVSSIADCLTRKMVEAPVMRLLDFSKVFEVTCDASGVRIGVLSQEGHPVAYFSEKLNDIRHRYSMLVTYDGSDSSGTVPFKILMKINDNAYTEGLNLDGTYKVDGNYIGAVKMVIEFKESGLKPDVYSYLIALTSLVKEQKELSKALRRLKGSLKAGKIAKLDGESIGHINNYQSELIRYAACLSEWAIEAGNSRISSLVYERLLAMYACAGFGLEAERQIWQMKLLGKEPDKELYDAVLATCASQNEGSAVRRLLAGIEDRNAEHRKKSLSWLLRGYLKGQPF</sequence>
<evidence type="ECO:0000256" key="2">
    <source>
        <dbReference type="ARBA" id="ARBA00022750"/>
    </source>
</evidence>
<dbReference type="Proteomes" id="UP000829196">
    <property type="component" value="Unassembled WGS sequence"/>
</dbReference>
<gene>
    <name evidence="6" type="ORF">KFK09_007318</name>
</gene>
<keyword evidence="2" id="KW-0378">Hydrolase</keyword>
<evidence type="ECO:0000313" key="7">
    <source>
        <dbReference type="Proteomes" id="UP000829196"/>
    </source>
</evidence>
<dbReference type="GO" id="GO:0006508">
    <property type="term" value="P:proteolysis"/>
    <property type="evidence" value="ECO:0007669"/>
    <property type="project" value="UniProtKB-KW"/>
</dbReference>